<organism evidence="1 2">
    <name type="scientific">Massilia jejuensis</name>
    <dbReference type="NCBI Taxonomy" id="648894"/>
    <lineage>
        <taxon>Bacteria</taxon>
        <taxon>Pseudomonadati</taxon>
        <taxon>Pseudomonadota</taxon>
        <taxon>Betaproteobacteria</taxon>
        <taxon>Burkholderiales</taxon>
        <taxon>Oxalobacteraceae</taxon>
        <taxon>Telluria group</taxon>
        <taxon>Massilia</taxon>
    </lineage>
</organism>
<dbReference type="Proteomes" id="UP001596031">
    <property type="component" value="Unassembled WGS sequence"/>
</dbReference>
<comment type="caution">
    <text evidence="1">The sequence shown here is derived from an EMBL/GenBank/DDBJ whole genome shotgun (WGS) entry which is preliminary data.</text>
</comment>
<sequence>MKRHPAWPILILCHFGSEAVPPRDPTFAAERLSWMNTLDGLPAWPRARAQGG</sequence>
<protein>
    <submittedName>
        <fullName evidence="1">Uncharacterized protein</fullName>
    </submittedName>
</protein>
<name>A0ABW0PMD6_9BURK</name>
<proteinExistence type="predicted"/>
<evidence type="ECO:0000313" key="2">
    <source>
        <dbReference type="Proteomes" id="UP001596031"/>
    </source>
</evidence>
<evidence type="ECO:0000313" key="1">
    <source>
        <dbReference type="EMBL" id="MFC5513816.1"/>
    </source>
</evidence>
<reference evidence="2" key="1">
    <citation type="journal article" date="2019" name="Int. J. Syst. Evol. Microbiol.">
        <title>The Global Catalogue of Microorganisms (GCM) 10K type strain sequencing project: providing services to taxonomists for standard genome sequencing and annotation.</title>
        <authorList>
            <consortium name="The Broad Institute Genomics Platform"/>
            <consortium name="The Broad Institute Genome Sequencing Center for Infectious Disease"/>
            <person name="Wu L."/>
            <person name="Ma J."/>
        </authorList>
    </citation>
    <scope>NUCLEOTIDE SEQUENCE [LARGE SCALE GENOMIC DNA]</scope>
    <source>
        <strain evidence="2">CCUG 38813</strain>
    </source>
</reference>
<gene>
    <name evidence="1" type="ORF">ACFPOU_22190</name>
</gene>
<keyword evidence="2" id="KW-1185">Reference proteome</keyword>
<accession>A0ABW0PMD6</accession>
<dbReference type="EMBL" id="JBHSMS010000079">
    <property type="protein sequence ID" value="MFC5513816.1"/>
    <property type="molecule type" value="Genomic_DNA"/>
</dbReference>
<dbReference type="RefSeq" id="WP_379726713.1">
    <property type="nucleotide sequence ID" value="NZ_JBHSMS010000079.1"/>
</dbReference>